<protein>
    <submittedName>
        <fullName evidence="9">Alcohol dehydrogenase</fullName>
    </submittedName>
</protein>
<keyword evidence="2 6" id="KW-0479">Metal-binding</keyword>
<dbReference type="FunFam" id="3.40.50.720:FF:000003">
    <property type="entry name" value="S-(hydroxymethyl)glutathione dehydrogenase"/>
    <property type="match status" value="1"/>
</dbReference>
<dbReference type="GO" id="GO:0008270">
    <property type="term" value="F:zinc ion binding"/>
    <property type="evidence" value="ECO:0007669"/>
    <property type="project" value="InterPro"/>
</dbReference>
<dbReference type="PANTHER" id="PTHR43880">
    <property type="entry name" value="ALCOHOL DEHYDROGENASE"/>
    <property type="match status" value="1"/>
</dbReference>
<dbReference type="RefSeq" id="XP_046078641.1">
    <property type="nucleotide sequence ID" value="XM_046212489.1"/>
</dbReference>
<feature type="domain" description="Alcohol dehydrogenase-like N-terminal" evidence="8">
    <location>
        <begin position="40"/>
        <end position="168"/>
    </location>
</feature>
<keyword evidence="3 6" id="KW-0862">Zinc</keyword>
<keyword evidence="5" id="KW-0520">NAD</keyword>
<evidence type="ECO:0000256" key="6">
    <source>
        <dbReference type="RuleBase" id="RU361277"/>
    </source>
</evidence>
<evidence type="ECO:0000256" key="4">
    <source>
        <dbReference type="ARBA" id="ARBA00023002"/>
    </source>
</evidence>
<dbReference type="AlphaFoldDB" id="A0AAD4L3P5"/>
<dbReference type="GO" id="GO:0051903">
    <property type="term" value="F:S-(hydroxymethyl)glutathione dehydrogenase [NAD(P)+] activity"/>
    <property type="evidence" value="ECO:0007669"/>
    <property type="project" value="TreeGrafter"/>
</dbReference>
<evidence type="ECO:0000259" key="7">
    <source>
        <dbReference type="Pfam" id="PF00107"/>
    </source>
</evidence>
<dbReference type="InterPro" id="IPR013149">
    <property type="entry name" value="ADH-like_C"/>
</dbReference>
<keyword evidence="10" id="KW-1185">Reference proteome</keyword>
<dbReference type="PANTHER" id="PTHR43880:SF12">
    <property type="entry name" value="ALCOHOL DEHYDROGENASE CLASS-3"/>
    <property type="match status" value="1"/>
</dbReference>
<feature type="domain" description="Alcohol dehydrogenase-like C-terminal" evidence="7">
    <location>
        <begin position="214"/>
        <end position="348"/>
    </location>
</feature>
<dbReference type="GO" id="GO:0005829">
    <property type="term" value="C:cytosol"/>
    <property type="evidence" value="ECO:0007669"/>
    <property type="project" value="TreeGrafter"/>
</dbReference>
<evidence type="ECO:0000313" key="9">
    <source>
        <dbReference type="EMBL" id="KAH8706020.1"/>
    </source>
</evidence>
<dbReference type="SUPFAM" id="SSF50129">
    <property type="entry name" value="GroES-like"/>
    <property type="match status" value="1"/>
</dbReference>
<dbReference type="SUPFAM" id="SSF51735">
    <property type="entry name" value="NAD(P)-binding Rossmann-fold domains"/>
    <property type="match status" value="1"/>
</dbReference>
<dbReference type="PROSITE" id="PS00059">
    <property type="entry name" value="ADH_ZINC"/>
    <property type="match status" value="1"/>
</dbReference>
<organism evidence="9 10">
    <name type="scientific">Talaromyces proteolyticus</name>
    <dbReference type="NCBI Taxonomy" id="1131652"/>
    <lineage>
        <taxon>Eukaryota</taxon>
        <taxon>Fungi</taxon>
        <taxon>Dikarya</taxon>
        <taxon>Ascomycota</taxon>
        <taxon>Pezizomycotina</taxon>
        <taxon>Eurotiomycetes</taxon>
        <taxon>Eurotiomycetidae</taxon>
        <taxon>Eurotiales</taxon>
        <taxon>Trichocomaceae</taxon>
        <taxon>Talaromyces</taxon>
        <taxon>Talaromyces sect. Bacilispori</taxon>
    </lineage>
</organism>
<dbReference type="EMBL" id="JAJTJA010000001">
    <property type="protein sequence ID" value="KAH8706020.1"/>
    <property type="molecule type" value="Genomic_DNA"/>
</dbReference>
<evidence type="ECO:0000256" key="1">
    <source>
        <dbReference type="ARBA" id="ARBA00001947"/>
    </source>
</evidence>
<dbReference type="InterPro" id="IPR002328">
    <property type="entry name" value="ADH_Zn_CS"/>
</dbReference>
<keyword evidence="4" id="KW-0560">Oxidoreductase</keyword>
<dbReference type="Pfam" id="PF00107">
    <property type="entry name" value="ADH_zinc_N"/>
    <property type="match status" value="1"/>
</dbReference>
<accession>A0AAD4L3P5</accession>
<evidence type="ECO:0000256" key="3">
    <source>
        <dbReference type="ARBA" id="ARBA00022833"/>
    </source>
</evidence>
<evidence type="ECO:0000259" key="8">
    <source>
        <dbReference type="Pfam" id="PF08240"/>
    </source>
</evidence>
<dbReference type="Gene3D" id="3.90.180.10">
    <property type="entry name" value="Medium-chain alcohol dehydrogenases, catalytic domain"/>
    <property type="match status" value="1"/>
</dbReference>
<comment type="cofactor">
    <cofactor evidence="1 6">
        <name>Zn(2+)</name>
        <dbReference type="ChEBI" id="CHEBI:29105"/>
    </cofactor>
</comment>
<reference evidence="9" key="1">
    <citation type="submission" date="2021-12" db="EMBL/GenBank/DDBJ databases">
        <title>Convergent genome expansion in fungi linked to evolution of root-endophyte symbiosis.</title>
        <authorList>
            <consortium name="DOE Joint Genome Institute"/>
            <person name="Ke Y.-H."/>
            <person name="Bonito G."/>
            <person name="Liao H.-L."/>
            <person name="Looney B."/>
            <person name="Rojas-Flechas A."/>
            <person name="Nash J."/>
            <person name="Hameed K."/>
            <person name="Schadt C."/>
            <person name="Martin F."/>
            <person name="Crous P.W."/>
            <person name="Miettinen O."/>
            <person name="Magnuson J.K."/>
            <person name="Labbe J."/>
            <person name="Jacobson D."/>
            <person name="Doktycz M.J."/>
            <person name="Veneault-Fourrey C."/>
            <person name="Kuo A."/>
            <person name="Mondo S."/>
            <person name="Calhoun S."/>
            <person name="Riley R."/>
            <person name="Ohm R."/>
            <person name="LaButti K."/>
            <person name="Andreopoulos B."/>
            <person name="Pangilinan J."/>
            <person name="Nolan M."/>
            <person name="Tritt A."/>
            <person name="Clum A."/>
            <person name="Lipzen A."/>
            <person name="Daum C."/>
            <person name="Barry K."/>
            <person name="Grigoriev I.V."/>
            <person name="Vilgalys R."/>
        </authorList>
    </citation>
    <scope>NUCLEOTIDE SEQUENCE</scope>
    <source>
        <strain evidence="9">PMI_201</strain>
    </source>
</reference>
<dbReference type="Pfam" id="PF08240">
    <property type="entry name" value="ADH_N"/>
    <property type="match status" value="1"/>
</dbReference>
<proteinExistence type="inferred from homology"/>
<evidence type="ECO:0000256" key="5">
    <source>
        <dbReference type="ARBA" id="ARBA00023027"/>
    </source>
</evidence>
<dbReference type="InterPro" id="IPR036291">
    <property type="entry name" value="NAD(P)-bd_dom_sf"/>
</dbReference>
<dbReference type="Gene3D" id="3.40.50.720">
    <property type="entry name" value="NAD(P)-binding Rossmann-like Domain"/>
    <property type="match status" value="1"/>
</dbReference>
<name>A0AAD4L3P5_9EURO</name>
<dbReference type="GeneID" id="70242776"/>
<gene>
    <name evidence="9" type="ORF">BGW36DRAFT_311878</name>
</gene>
<dbReference type="InterPro" id="IPR011032">
    <property type="entry name" value="GroES-like_sf"/>
</dbReference>
<dbReference type="InterPro" id="IPR013154">
    <property type="entry name" value="ADH-like_N"/>
</dbReference>
<dbReference type="GO" id="GO:0046294">
    <property type="term" value="P:formaldehyde catabolic process"/>
    <property type="evidence" value="ECO:0007669"/>
    <property type="project" value="TreeGrafter"/>
</dbReference>
<dbReference type="CDD" id="cd08278">
    <property type="entry name" value="benzyl_alcohol_DH"/>
    <property type="match status" value="1"/>
</dbReference>
<comment type="similarity">
    <text evidence="6">Belongs to the zinc-containing alcohol dehydrogenase family.</text>
</comment>
<dbReference type="Proteomes" id="UP001201262">
    <property type="component" value="Unassembled WGS sequence"/>
</dbReference>
<sequence>MATNQSKEVIVTQAIVASEPLEPLKPNYSLEDVDVYPPAEGDILVEVRAAGICHTDNLLCSVPRGIHGVIYPKVGGHEGSGIVRAIGANVRSVKVGDRVLLSFYSCSSCGQCQDQHPAYCQKFQSENYPGQQGFMKLHKTDGELWSKFFGQSSFSHYSIVAEQSVINVESILNSDDELKLFAPLGCGFQTGMGIIQNITQPKLTDVIVILGMGAVGMGTLMTAKIHDCKTIVAVDRIGSRLELAEKLGATHIINTKDLKNNSLKNTIFSMFPDGVNIFVDTTGSPTLLEQALESICKLGKLVVVGVPPTGYELSFDVTRHINMGRSIVGCIEGDCVPNRDIPQMIKWYREGKFPIDRLVQYFNATDFQQAFASFKDGSVIKPVLVWT</sequence>
<comment type="caution">
    <text evidence="9">The sequence shown here is derived from an EMBL/GenBank/DDBJ whole genome shotgun (WGS) entry which is preliminary data.</text>
</comment>
<evidence type="ECO:0000313" key="10">
    <source>
        <dbReference type="Proteomes" id="UP001201262"/>
    </source>
</evidence>
<evidence type="ECO:0000256" key="2">
    <source>
        <dbReference type="ARBA" id="ARBA00022723"/>
    </source>
</evidence>